<keyword evidence="2" id="KW-0732">Signal</keyword>
<feature type="region of interest" description="Disordered" evidence="1">
    <location>
        <begin position="220"/>
        <end position="244"/>
    </location>
</feature>
<dbReference type="EMBL" id="JAELUR010000024">
    <property type="protein sequence ID" value="KAG7411631.1"/>
    <property type="molecule type" value="Genomic_DNA"/>
</dbReference>
<feature type="region of interest" description="Disordered" evidence="1">
    <location>
        <begin position="427"/>
        <end position="462"/>
    </location>
</feature>
<protein>
    <submittedName>
        <fullName evidence="4">Agglutinin-like protein 2</fullName>
    </submittedName>
</protein>
<dbReference type="PANTHER" id="PTHR33793:SF2">
    <property type="entry name" value="AGGLUTININ-LIKE PROTEIN 6"/>
    <property type="match status" value="1"/>
</dbReference>
<feature type="region of interest" description="Disordered" evidence="1">
    <location>
        <begin position="1956"/>
        <end position="1976"/>
    </location>
</feature>
<feature type="compositionally biased region" description="Polar residues" evidence="1">
    <location>
        <begin position="3477"/>
        <end position="3502"/>
    </location>
</feature>
<feature type="compositionally biased region" description="Polar residues" evidence="1">
    <location>
        <begin position="5233"/>
        <end position="5250"/>
    </location>
</feature>
<organism evidence="4 5">
    <name type="scientific">Fusarium oxysporum f. sp. raphani</name>
    <dbReference type="NCBI Taxonomy" id="96318"/>
    <lineage>
        <taxon>Eukaryota</taxon>
        <taxon>Fungi</taxon>
        <taxon>Dikarya</taxon>
        <taxon>Ascomycota</taxon>
        <taxon>Pezizomycotina</taxon>
        <taxon>Sordariomycetes</taxon>
        <taxon>Hypocreomycetidae</taxon>
        <taxon>Hypocreales</taxon>
        <taxon>Nectriaceae</taxon>
        <taxon>Fusarium</taxon>
        <taxon>Fusarium oxysporum species complex</taxon>
    </lineage>
</organism>
<reference evidence="4" key="1">
    <citation type="submission" date="2021-04" db="EMBL/GenBank/DDBJ databases">
        <title>First draft genome resource for Brassicaceae pathogens Fusarium oxysporum f. sp. raphani and Fusarium oxysporum f. sp. rapae.</title>
        <authorList>
            <person name="Asai S."/>
        </authorList>
    </citation>
    <scope>NUCLEOTIDE SEQUENCE</scope>
    <source>
        <strain evidence="4">Tf1262</strain>
    </source>
</reference>
<evidence type="ECO:0000259" key="3">
    <source>
        <dbReference type="Pfam" id="PF21959"/>
    </source>
</evidence>
<proteinExistence type="predicted"/>
<feature type="compositionally biased region" description="Polar residues" evidence="1">
    <location>
        <begin position="4748"/>
        <end position="4768"/>
    </location>
</feature>
<feature type="region of interest" description="Disordered" evidence="1">
    <location>
        <begin position="3885"/>
        <end position="3936"/>
    </location>
</feature>
<accession>A0A8J5NRJ0</accession>
<dbReference type="InterPro" id="IPR033504">
    <property type="entry name" value="ALS"/>
</dbReference>
<feature type="compositionally biased region" description="Polar residues" evidence="1">
    <location>
        <begin position="2335"/>
        <end position="2351"/>
    </location>
</feature>
<feature type="signal peptide" evidence="2">
    <location>
        <begin position="1"/>
        <end position="18"/>
    </location>
</feature>
<feature type="region of interest" description="Disordered" evidence="1">
    <location>
        <begin position="4741"/>
        <end position="4776"/>
    </location>
</feature>
<feature type="region of interest" description="Disordered" evidence="1">
    <location>
        <begin position="2335"/>
        <end position="2357"/>
    </location>
</feature>
<dbReference type="Pfam" id="PF21959">
    <property type="entry name" value="DUF6923"/>
    <property type="match status" value="3"/>
</dbReference>
<feature type="domain" description="DUF6923" evidence="3">
    <location>
        <begin position="7142"/>
        <end position="7350"/>
    </location>
</feature>
<feature type="chain" id="PRO_5035232302" evidence="2">
    <location>
        <begin position="19"/>
        <end position="7749"/>
    </location>
</feature>
<feature type="compositionally biased region" description="Polar residues" evidence="1">
    <location>
        <begin position="3755"/>
        <end position="3768"/>
    </location>
</feature>
<feature type="compositionally biased region" description="Polar residues" evidence="1">
    <location>
        <begin position="3906"/>
        <end position="3936"/>
    </location>
</feature>
<feature type="domain" description="DUF6923" evidence="3">
    <location>
        <begin position="6902"/>
        <end position="7099"/>
    </location>
</feature>
<feature type="region of interest" description="Disordered" evidence="1">
    <location>
        <begin position="3475"/>
        <end position="3504"/>
    </location>
</feature>
<feature type="region of interest" description="Disordered" evidence="1">
    <location>
        <begin position="5233"/>
        <end position="5259"/>
    </location>
</feature>
<feature type="domain" description="DUF6923" evidence="3">
    <location>
        <begin position="7520"/>
        <end position="7742"/>
    </location>
</feature>
<sequence length="7749" mass="794356">MWLSRGLLASTLVLAVKAQDDGIEDAAIRIASGFAATLIQNAVTTLHGDTGSDGNPGQMYGATNLDKPETGADSGANNIPITQQPVGQPSIATYTHQGTLFPVTLLPHPVLTIPPSSNDPYERVIQAYTGGDDATTKQEITVAEPSGTKPGTIIVDVPGTAYSSFSSGQPGALTIPPSNDNPTATIISALPSGVAITGDATRTVPANGNDPATVIIQTPWADVPPSTIGAGADSGADSGAGAGADGGAGVGDGAGGGAGAGDGGAGDGAGDGAGGGAGDGGAGAGADGGAGAGDGGAGDGAGGGAGDGGAGAGADGGGAGAGAGAGADGGAGDIGGDSTSDVLVIQTYTGTEYITQARVTTVAGPGGVPTKIVQVPANQNPGSAVTIPPSDGSHFTTIIGPYTGATPISTPITTLIPTSAGKDGTIIIQTPNPSSTDSSGSEDGNLPENQPQIIPPSGDNPYSTILRPHDGPITKPITYTIPPSGTNPGTVIIETPAVRAGQEVITLPPDPNSGYITIVRQPGSVITAPKTITIAPSGGQPGTIVIETPVATRPGDAEITIPPGADGSYITIIRSPTGTNVLTAPTTITMTGAPGQPGTVIIETPGSSGGDSTITRAPGDPFTLPPGPGSKYVTVFRPHSGDPISVPITLTQEGQNGQPGTIIIETPDPTSNAPGSGPITIPAGSDSPYVTVYKPHTGSPISKPITVTIPPSGTNPGTIIVETPTLGTPIGQNAVTSAVTDGEQVTIPPGNNDPYVTIYKPHTGDPITAPITITQPPSNGQPGTIIIETQGPITINPTSSGGAATIYTPGTAVGTTITKIITLVASGGSQSTAVVIETPPVTDQPSTKQGSLGTGRYVTVTSQYTGTDLTEVITSSVPGLGTNPGTVYIITPPAVKFNPTSSSPGSTVKGSDNYVTIYKPFPGPGIINTPITITQATPSGGQPGTIVIETPTAQTPVTTPLPNPSTTQGPNGLVTVFLPFPGPGVITTSYTRTLSGTVYITTPAPSSTSVTLLPRPSTTQGSDGLVTVFLPFPGPGVITTSYTRTLSGTVYITTPALLPTSISLLPRPSTTQGSNGYVTVFLPFPGPGTITAPITSTQAPSGNQPGTVFITTPAPLPVTSQQNLPSTTSGDDGYVTVFIPYPGPGQITAPITSTQPPSGGQPGTVFITTPSALAVDTPKQQNQLSSTTSGADGFVTVFLPFPGPGVITAPITSTQGPSGGNPGTVYITTPAAPALSTPGQQVQVTSTSPSIDVYVTVFLPFPGPGVITEPITRTQPHSGGNPGTVYITTPAPQATQQDVHSTEPGVGQYVTVFFPFPGPGVITEPITRTQAAPSGGNPGTVFVTTPAPPTPTQQTPALTTDNYITVHTPFPGPGVITAPVTITKPPSSGQPGTILIQTPAPVSSADSYVTIFRPYPGPGTITAPVTLTQAPSNGQPGTVFIETQPISLPTSASPITIPPNPTGTYITVYRPYPGPGNINSPVSYTQAPVSGQPGTVIIETPNPNANTATQTGPVTVPTGDNNPYVTVYKPYPGPGNIDRPITITAVTPSGGQPGTIIIETPAVEVETKFALSTALISQPESQATTKATENSPTTIPQGQDGYVTVYQPHSGSGAITEPVTISTVAPTNGQPGTVFIETPTPAVATPSKKEQPTVSAVTIPAGNGGYVTIYRPYPGPGMITEPRTVGTVAPTSGQAGTIIIETPVLQAVASEATSAPIIATSQGNDGYMTVFKPYTGTNVIAQPITVTTIAPSVGQPGTVVVETPVPPASMSTPGSNDAPVTIPPGPDNSYATVYRPHTGANIITAPVAISTIAGVNGQPGTVIIETPTGQSPTLGTISDQGPVTIPAGPDSSYATVYRPYTGSGAITEPIASTIPGLNGEPGTVIVETPVPLFSASTQVAINTPVTVPPGPDNSYATIYRPHTGVDAITAPVTSTISGMNGQPGTVIVETPVTQAFTPTQAGDNPAQSPGGSDNSYVTDYRPYTGVDAITAPVTSTIPGVNGEPGTVIIETPAAQFTGPVEESIGASKAITVDTSSSYITVYRPHTVDDGFTTPVTVTTIQGANGQPGTIVIETPGLETGGKVVVPPLTLEPTPGGQYTTIYRPHTGSSVITAPITVTTIAPSGGQPGTVIIETPQPETIVPNPTVTLPSGPDASYITILRPHTGSAGIDGISGPITITTIAPDNGQPGTIIIETPVVPEFVTVPTPSGSTRGAESQNTPVYHTVYRPNSGPSRITAPVTISTIEPTGGQPGTVIVETPDQDLAPITTSSGPGAIYITVYQPCTRTERMTEPTTVTTIPPINNKPGTVVIETPGQQAPPTTHIPVPVSYVTITKPHTGTGRSEDTVTTTIPPQGDQPGTVIIEPASTPMPSVPIPSLFVTITRPYTGSGEITEPVTTTIAAQDNQPGTVIVETPERETASVASNTEASYISISRPYTGTDQITAPVVTTVPPRDGQPGTVIFETQAPFATIYRPYTGSDQITGPVTVSTIAPVGDKPGTIIVETPGGGAEFTTTPPAPSYVTSSVLYTGDDQIAAPTVLTTIPPEGNQPGTVIIGTPGSYVTSTTVYMGSDSITGPTALTTIQPHGTQAGVVVIAIPPYVTTTSPYTGTDQITAPITVTAVSPQGDQPGTVVIETQAPFATVYRPHTGPGRITAATTVTTIAPSGNQPGTVVVETPGSEPPVTTTPPSPSYTTVYEQYSGTDDMTAPSAKTTIEPQGDEPGTVIFETPGQKFASTSAALPATYVNVYQPHTGPDSITAPVTISDIPPQGGQPGTYIIETPGSKPAITSIHYEPSYVTFYQPHTGDGTITEPVTVTTLPPQGDQPGTVVIETPGSEPPVTVGPSAEPSYETIYRPHTGPEQITTSVTITTIPPQGDQPGTVIIETPGLETPTTLGQQIKTPVTVTTIAPQGDQPGTVIVETPDLEPATSTLAPQASYFTIYRPGTGVDQITTPVAVTTIEPQGGQPGTVIVETPGSQPPITSGPALASESSYITIYTPHTGVGDIVAPVTLTTIPGQSGQPGTVIIETPSSGVGVTPISETPSMDSSYVTVYRPHTGTDVVTTPVTITTIMPQGDKPGAVIIETPGFQPPVTSEPSMGPATSYITVYKPYNGTEPITAPVTITEAPEDNNQPGTVIIETPGSGPPFTLAPSAPYTTIYEPYTGTGEITGEITRTVALPQGGQPGTLIIETPGPHTENKGAIPVTVSAGDDGYVTVFKPYTGTDSITEPRMTTVSPSGGQLGTVIVETPVPETEHSSGDGSPPLTLPPGDDKYATIFRPHTGPGLITKPVTITTIAPSAGQPGTVIIETPEPESGPESTPTTTSAPGNVYVTIYRPYTGTAQITAPITITTTAPGSDTGTVIIETLAPTTASVIYVTIHRPYTGTEHITEPTTTTIAPISGTGTVVIETPTTEPTTESPVSNSPEITIPPSNESHNSTIIRPYSGTESITGPITKYLPPTAAGEPGTIVIETPVDATTPEAQPSDEASSHAQTNISPSDGTPNVTVVREHTGSDTITAPITLFVPPSASGQPGTVIIETPASKHTSKPVDDNVTIYTLAPPGVKTPVTSYKPPENSGEPGTVFIQTVPSEPAPMGANVTITREEYSGLLGPFTTYLPPGASGDPGTFIIDLPAGRPSHVTSDDPVTVSAHSGSHNVTIVRSGPGSQVTTIFMPPTGSEAGTVIIETPTASPEQGDVAASPSPLTDGKPGVTIPPGSNSPNMTIIRPYPGPGSITEPITRYIPPTAAGEPGTVVIETNASDSPEPTTNNPEITLPPTPQSPNTTVIRPYTGPGSITEPITRYIPPTAAGEPGTIVIETQSTDASDTSTEAGLTDKPSAITLSASHGSPNITIIRGVTGSEVAKGPVTKYIEPTKSGEPGTILIETPVASEPDSSSESQEPAGGPASISAVPTTPKDSLGSTSSNPNAITVTPSDANNDVTVIEPNTRFPDAIENVTQIIPPSNGNPGTKIIYTPIDTSSVEEASPGASGTANFVTVSATVTIPGDPSTRTGVRSSPGAEPTTTGKEINTIIIPPSGTEPGTVVLQTSVYLDQTLAEHGNVTITRAAPAGITKVLTTYAPPAVSTDAGTFIIEVPDYNVTITQQATTSIASPFTTYLPPGSQGDPGTVVIEVPSYSATTGSHVSLPASGPPETEVATTGPGNTTIYSGVSGNVVKTIYYPPTNSGERGTVVVQTPAESSERTNEEETPTSAAIGGRRNTTIYTAGSGTVRTTAFIQASSAGEPDTVLIQTPATDLNEDTSSASHYTTVFTVGTGTATRTTTISATAPGEPDTILIQTPASSTGHYTTVFTIGTGTATKTTTISATVPGEPDTILIQTPATDSNEDTSSARHYNTTVFTGGAGTATRTTIISATEPGEPDTILIITPTGDVQETGGATTTPPPRDVSNVTISRGGPGSALTTIYQPATASNEPGTVIIETPTGSFEAPKIAAAGTNVTVYSGGHVTATRTIYIPPTASDDAGTVIIETPDGSTASKTGAGNITIYTGVSGTATKTRFIPATVTDEPGTILIETPTGSPDPQTGVSNITIYTGFAGTTVRTTFIPGTASDEPGTVMVETPTGLADSSSTGTAPGNVTIRTGYSGSVTETRYIPPTRSGEAGTIVIETPIGDSVDKETSSDRISDLSTGTVISPQQRENTTVYTGGPNTVAQTKYIPATASDEPDTILIQTPTNGIDTGSGTSAPIPGAARPNVTIYSAGAGMDTSPIYLPPASSGEAGTIIILTPTGSAEHDSTGVTGSRETESQSPSTRNVTVTRPAPGSITSMYTTYMPPGSPGDPGTVIVKTPNYNVTITRQAPASVTSVRLSYVAPGTIGDPGTVIMETPNNAYNITITRAAPVSVTRMLTTYAPPDSPGDPGTVIIETPDNNVTVTQQAPASITSPITRYIPPGTPGDPGTVIVETPNNDYNVTITRAAPASVTSMHITYAPPGTPGDPGTVIVETPNAVNNAYNVTVTRAAPASVKSLHTTYVPPDASGDPGTVIVETPAGAYNVTTTRGASVTAPFTTYIAAASPGDPGTILIETPDYNTTITREAPISVTSLRTIYSPPGDLGDPGTVIIETPRNEYNVTITKGASITVPTTKYSPPATPGDPGTIIVETPDYNVTVTRQGPKSVTTVFSTYLPPGSPGDPGTVIVETPVGPYNVTTTQGASTITAPLTTYLPPSSPGDPGTVLIETPEYNVTVTRKATDSASDTVTSYDPPATPGDPGTVAIIMPNQRVVSTSQDPSTSEPGQNTTIYRAGPRSLTGPVTSFIPPQSAGDSGTVIIETPGPATPFNVTTTQTVRTITAIYTTFLPAGAQDDPGTILVEVPPERNVTVTQQDTAITAAYTSYSPPGAAGHPGTVIVGIPADRNVSITSIESTRTVPYTTYLPPANRGDPGTVLVELPPDSNITTTKTVSDRTAPYTTYAAPANKSDPGTVVVEVPTKTEYNVTVTNVASSITSPYTSYSPPANPGDPGTVFIGLHPDSNITITTEIGSRTAPYTTYLPAASQGDPGTILIEVPPAENVTITTQVSGLTAPYTKYSPPGNAGDPGTVLVELPPDSNINVTTTKEVSSRTAPFTTYSAPANRGDPGTVIIEMPPSHNVTVTTQIMGLTAPYTTYSPAASAGDPGTIIVQLPPDSNVTVTKEVSSRTAPFTTYSAPANRGDPGTVVIEMPPDRNTTITTTIATRTLPYTTYATPGNKGDAGTVIIEMPPDRNVTVTTEVSSLTKPYTTYASPANEGDPGTVIIQMPPDRNVTVTTEVPTITRMFTTYAAPANKGDPGTIIVEMPPDRNITVTTEVPTLTRMFTTYAAPANKGDPGTVIIEVPPPRNITITTTIASLSTPYTAYSAPGSQGDPGTIIIEMPPERNITTTQQDVDTITRLATTYLPPANPGDPGTIVIEVPRETNTTVVEVVSTITRPVTRFVPPATQGDPGTVYLDVPPSHTVTMTTTVSTISRPTTIFETPATEGDAATVLVEMPPEYNVTTTKTVQSISRPLTRYSTPAEIGDPGTVFIDLPPEYNVTVTTTIPTITRQSTTFAPAATQGDPGTIIIEMPPAYNITSTQTIQTISRPVTRYSGPAEIGDPGTVFVLLPPEYNITVTTTINTITRPTTTFAPADIQGDPGTIIIELPPDTNTTMTQTVSTITRPTTRYSRPVTIGDPGTVYVDLPPEYNITITKTVNTITKLITTFASPDTQGDPGTVIVELPPDSNITISSTVPTISRPATRFASPAAAGDPGTVYVDLPPDYNVTTTATIDSITRVRTTYNSAATQGDPGTIIIQVPPDYNVTTTQTVNTISRARTSYYPAGTQGDPNTVLVQVPVDYNVTTTATVDSITRVRTTYNPGATQGDPGTVIIQIPVESNVTTTQTISTISRVQTSYYPAGVQGDPNTVLIQVPIDHTVTSTQTVSTITRAQTSYYPAGVQGDPNTVLVQVPPSYNTTSTQTVSTITRVQTSYYPAGVQGDPNTVLIQVPVDHTVTSTLTVSTITRAQTSYYPAGVQGDPNTLLVQVPPSYNITTTKTIPTITMVSTIYAEPANQGDPGTVLVEVPPSRNITTTQTISTISRVQTSYYPAANLGDANTVLVQVPVDRNVTVTQTVPTISRATTIYNPPATQGDPGTVLVEVPPSYNVTTTQTVPTITRVSTTYASPAVQGDPGTIIVQIPPSYNVTTTQTVPTISRVATVYSAPTVQGDPGTIIVQIPPSYNVTTTQTVPTISRVATVYNPPAVQGDPGTIIVELPPSYNVTTTQTVPTISQVATVYSAPAVQGDPGTVIVQMPPAYNITSTQTVATINQVMTSFVPATAPGSPGTVLIQVPLPVSSTLTTIAPPIVSSAIIKSTSSSTSTSSKMPQASFGPTFDCDGYGYTISTLLGNTLTQVNLNTGQRTTIKSGIGPGGTLLNVAGVAGAINAIGFNKLDYYIYGTVNQGLVNGLLCGLLGCPSSQLIRIAKNGAYETLPLTIPSNMIDMGDVDDQGRFWVSENGKKWWCIDVNPASPTFGKLLSSGTSATDILAGVGDWAYVPGGGDYLYAVQASAIESGLLRTNIVRWSRTTHTWERYQSYPNLVLTATNLVWGAVMAGPNTLWAQENLLGQTWRFTIGSSANPTPIPGGSILNLQGDGARCPDAKTVFGPPFKCDGNGYVMSNLLGNTLTQVNLNDGTRSTVANGIGPGIINAIGYNTLDNYIYGMVIQGLSSSLIRIAQDGAYEILPVTIPSIIIDMGDVDNQGRLWVSESGKRWWCIDVNPSSSTFSTLLKSGTSTADILSGVGDWAYIAGAGNYLYAVQASVIESGLLRTNIVRWSLTTQTWERYQSYSNFVLTSLNLNWGAVMGGPGGTLYAQENLLGQTWKFTLGSTSNPTSLPGGTILNLSGDGARCVGLDPTTINLPPSTTVTVTTTVSTISQVLTTIAMPSSQGDPATAIVQVPAPYNVTTTQTVSTLTKATTVFESATALGSPGTILIQYPLPYTVTITTNGGTTINGPVTSTLSPGQPGDPATVIIATPSSPPAAATSSAAAQPALKCDVYGYLMQKTAFYRVDLTSGKTTLINALVGPGGNINAIGYNKFDNFIYGMLQDSTGTQVIRIAGDGSYTLLAARTSDRSVNMGDIDNLGRYWIATSAKAWWCIDLMPGSATYGKIIMSGTAVTTLTAADWAFVPGGGDYMYAVMVDSAGLTSTLGRFSRTSYTWTTVKAYGNVAGSNFWGAVYASQDGNLYGSENNSGQIFKFPVAPTAGNPVFIATGPASSSNDGARCIDSQTLPV</sequence>
<feature type="compositionally biased region" description="Polar residues" evidence="1">
    <location>
        <begin position="3813"/>
        <end position="3827"/>
    </location>
</feature>
<feature type="region of interest" description="Disordered" evidence="1">
    <location>
        <begin position="3687"/>
        <end position="3720"/>
    </location>
</feature>
<feature type="compositionally biased region" description="Low complexity" evidence="1">
    <location>
        <begin position="3885"/>
        <end position="3897"/>
    </location>
</feature>
<evidence type="ECO:0000256" key="1">
    <source>
        <dbReference type="SAM" id="MobiDB-lite"/>
    </source>
</evidence>
<dbReference type="InterPro" id="IPR054215">
    <property type="entry name" value="DUF6923"/>
</dbReference>
<feature type="compositionally biased region" description="Polar residues" evidence="1">
    <location>
        <begin position="1580"/>
        <end position="1597"/>
    </location>
</feature>
<feature type="compositionally biased region" description="Polar residues" evidence="1">
    <location>
        <begin position="427"/>
        <end position="452"/>
    </location>
</feature>
<feature type="region of interest" description="Disordered" evidence="1">
    <location>
        <begin position="3999"/>
        <end position="4022"/>
    </location>
</feature>
<feature type="region of interest" description="Disordered" evidence="1">
    <location>
        <begin position="4137"/>
        <end position="4156"/>
    </location>
</feature>
<feature type="compositionally biased region" description="Polar residues" evidence="1">
    <location>
        <begin position="4385"/>
        <end position="4394"/>
    </location>
</feature>
<feature type="region of interest" description="Disordered" evidence="1">
    <location>
        <begin position="3409"/>
        <end position="3435"/>
    </location>
</feature>
<dbReference type="PANTHER" id="PTHR33793">
    <property type="entry name" value="ALPHA-AGGLUTININ"/>
    <property type="match status" value="1"/>
</dbReference>
<feature type="region of interest" description="Disordered" evidence="1">
    <location>
        <begin position="3755"/>
        <end position="3840"/>
    </location>
</feature>
<evidence type="ECO:0000313" key="5">
    <source>
        <dbReference type="Proteomes" id="UP000693942"/>
    </source>
</evidence>
<gene>
    <name evidence="4" type="primary">ALS2-1</name>
    <name evidence="4" type="ORF">Forpi1262_v017468</name>
</gene>
<feature type="region of interest" description="Disordered" evidence="1">
    <location>
        <begin position="4385"/>
        <end position="4409"/>
    </location>
</feature>
<evidence type="ECO:0000313" key="4">
    <source>
        <dbReference type="EMBL" id="KAG7411631.1"/>
    </source>
</evidence>
<dbReference type="Proteomes" id="UP000693942">
    <property type="component" value="Unassembled WGS sequence"/>
</dbReference>
<evidence type="ECO:0000256" key="2">
    <source>
        <dbReference type="SAM" id="SignalP"/>
    </source>
</evidence>
<comment type="caution">
    <text evidence="4">The sequence shown here is derived from an EMBL/GenBank/DDBJ whole genome shotgun (WGS) entry which is preliminary data.</text>
</comment>
<dbReference type="GO" id="GO:0007155">
    <property type="term" value="P:cell adhesion"/>
    <property type="evidence" value="ECO:0007669"/>
    <property type="project" value="InterPro"/>
</dbReference>
<feature type="region of interest" description="Disordered" evidence="1">
    <location>
        <begin position="1580"/>
        <end position="1599"/>
    </location>
</feature>
<feature type="compositionally biased region" description="Low complexity" evidence="1">
    <location>
        <begin position="3409"/>
        <end position="3423"/>
    </location>
</feature>
<name>A0A8J5NRJ0_FUSOX</name>